<evidence type="ECO:0000256" key="3">
    <source>
        <dbReference type="ARBA" id="ARBA00023157"/>
    </source>
</evidence>
<dbReference type="InterPro" id="IPR051170">
    <property type="entry name" value="Neural/epithelial_adhesion"/>
</dbReference>
<keyword evidence="4" id="KW-0393">Immunoglobulin domain</keyword>
<dbReference type="Gene3D" id="2.60.40.10">
    <property type="entry name" value="Immunoglobulins"/>
    <property type="match status" value="3"/>
</dbReference>
<keyword evidence="1" id="KW-0732">Signal</keyword>
<dbReference type="EMBL" id="CP111017">
    <property type="protein sequence ID" value="WAR08297.1"/>
    <property type="molecule type" value="Genomic_DNA"/>
</dbReference>
<sequence length="335" mass="37255">MVVKMERIMIAGYLLFGPLLSDSDTKPYDVTFHVRRGENILLPCRLASGMDPDNVSVRWKSSKDSYLTSGTRVLKYVNQIEVVKTSEMEWNLLIKSVRDTFAANYTCQADQKVILSNVQLLILVAPKIDYGGTSLPEVNVDEGGTVELRCAFTGEPVPRITWLRGDAKQPTGITGRKLVIRDVKRYATDVYTCRGENSVSDEDYTINLIVKFPVEVDVMERTFEVKKGGIFTISCYAQGAPLYDTYWIDIHGKRVTPTAWKYKFVVEPVGAHVPAEFVTLETQTGAFADSDFGTYTCVAEGEGQEARATVEVVELKESTQAAPNCTINGNVIKCD</sequence>
<feature type="domain" description="Ig-like" evidence="5">
    <location>
        <begin position="126"/>
        <end position="207"/>
    </location>
</feature>
<proteinExistence type="predicted"/>
<evidence type="ECO:0000256" key="2">
    <source>
        <dbReference type="ARBA" id="ARBA00022737"/>
    </source>
</evidence>
<dbReference type="PANTHER" id="PTHR12231">
    <property type="entry name" value="CTX-RELATED TYPE I TRANSMEMBRANE PROTEIN"/>
    <property type="match status" value="1"/>
</dbReference>
<dbReference type="PROSITE" id="PS50835">
    <property type="entry name" value="IG_LIKE"/>
    <property type="match status" value="3"/>
</dbReference>
<dbReference type="InterPro" id="IPR003599">
    <property type="entry name" value="Ig_sub"/>
</dbReference>
<evidence type="ECO:0000259" key="5">
    <source>
        <dbReference type="PROSITE" id="PS50835"/>
    </source>
</evidence>
<dbReference type="InterPro" id="IPR003598">
    <property type="entry name" value="Ig_sub2"/>
</dbReference>
<protein>
    <submittedName>
        <fullName evidence="6">OPCM-like protein</fullName>
    </submittedName>
</protein>
<feature type="domain" description="Ig-like" evidence="5">
    <location>
        <begin position="18"/>
        <end position="109"/>
    </location>
</feature>
<keyword evidence="3" id="KW-1015">Disulfide bond</keyword>
<dbReference type="Proteomes" id="UP001164746">
    <property type="component" value="Chromosome 6"/>
</dbReference>
<evidence type="ECO:0000313" key="7">
    <source>
        <dbReference type="Proteomes" id="UP001164746"/>
    </source>
</evidence>
<feature type="domain" description="Ig-like" evidence="5">
    <location>
        <begin position="213"/>
        <end position="311"/>
    </location>
</feature>
<dbReference type="SMART" id="SM00408">
    <property type="entry name" value="IGc2"/>
    <property type="match status" value="2"/>
</dbReference>
<evidence type="ECO:0000256" key="1">
    <source>
        <dbReference type="ARBA" id="ARBA00022729"/>
    </source>
</evidence>
<keyword evidence="2" id="KW-0677">Repeat</keyword>
<name>A0ABY7EH80_MYAAR</name>
<evidence type="ECO:0000313" key="6">
    <source>
        <dbReference type="EMBL" id="WAR08297.1"/>
    </source>
</evidence>
<dbReference type="InterPro" id="IPR036179">
    <property type="entry name" value="Ig-like_dom_sf"/>
</dbReference>
<dbReference type="Pfam" id="PF13927">
    <property type="entry name" value="Ig_3"/>
    <property type="match status" value="1"/>
</dbReference>
<dbReference type="InterPro" id="IPR007110">
    <property type="entry name" value="Ig-like_dom"/>
</dbReference>
<accession>A0ABY7EH80</accession>
<evidence type="ECO:0000256" key="4">
    <source>
        <dbReference type="ARBA" id="ARBA00023319"/>
    </source>
</evidence>
<reference evidence="6" key="1">
    <citation type="submission" date="2022-11" db="EMBL/GenBank/DDBJ databases">
        <title>Centuries of genome instability and evolution in soft-shell clam transmissible cancer (bioRxiv).</title>
        <authorList>
            <person name="Hart S.F.M."/>
            <person name="Yonemitsu M.A."/>
            <person name="Giersch R.M."/>
            <person name="Beal B.F."/>
            <person name="Arriagada G."/>
            <person name="Davis B.W."/>
            <person name="Ostrander E.A."/>
            <person name="Goff S.P."/>
            <person name="Metzger M.J."/>
        </authorList>
    </citation>
    <scope>NUCLEOTIDE SEQUENCE</scope>
    <source>
        <strain evidence="6">MELC-2E11</strain>
        <tissue evidence="6">Siphon/mantle</tissue>
    </source>
</reference>
<dbReference type="PANTHER" id="PTHR12231:SF253">
    <property type="entry name" value="DPR-INTERACTING PROTEIN ETA, ISOFORM B-RELATED"/>
    <property type="match status" value="1"/>
</dbReference>
<gene>
    <name evidence="6" type="ORF">MAR_018255</name>
</gene>
<keyword evidence="7" id="KW-1185">Reference proteome</keyword>
<dbReference type="SMART" id="SM00409">
    <property type="entry name" value="IG"/>
    <property type="match status" value="3"/>
</dbReference>
<dbReference type="InterPro" id="IPR013783">
    <property type="entry name" value="Ig-like_fold"/>
</dbReference>
<organism evidence="6 7">
    <name type="scientific">Mya arenaria</name>
    <name type="common">Soft-shell clam</name>
    <dbReference type="NCBI Taxonomy" id="6604"/>
    <lineage>
        <taxon>Eukaryota</taxon>
        <taxon>Metazoa</taxon>
        <taxon>Spiralia</taxon>
        <taxon>Lophotrochozoa</taxon>
        <taxon>Mollusca</taxon>
        <taxon>Bivalvia</taxon>
        <taxon>Autobranchia</taxon>
        <taxon>Heteroconchia</taxon>
        <taxon>Euheterodonta</taxon>
        <taxon>Imparidentia</taxon>
        <taxon>Neoheterodontei</taxon>
        <taxon>Myida</taxon>
        <taxon>Myoidea</taxon>
        <taxon>Myidae</taxon>
        <taxon>Mya</taxon>
    </lineage>
</organism>
<dbReference type="SUPFAM" id="SSF48726">
    <property type="entry name" value="Immunoglobulin"/>
    <property type="match status" value="3"/>
</dbReference>